<sequence length="331" mass="35844">MNAPDFSLAPIETPEAARSTPTAARTCPRCHYVRQATDTAPAWQCPRCEVAYDKVQAKPAAPRTASGRGKPEDAPVRRPAPPRERPWGLIAMAGTAALVTALMGWKWSHDKDKAAERAARAANDARAQQVAVEREGLDQQARLAAAESQWRHNQGLAALPTVRAMAQQGDLRAMVLLSAMLNDGHDIPKDHAESMQWLTKAANLGSGLAAVRLGAIYEQGLDEPRQMSLAENWFLRAARQGYPAGLYSLGALYARGGDMVSQRPIPAYMLLDLANRATSGQPPEDILTPPRHGAFWASGTLNKLAATMNPADIAEARRRADAWKPGQPLEL</sequence>
<evidence type="ECO:0008006" key="4">
    <source>
        <dbReference type="Google" id="ProtNLM"/>
    </source>
</evidence>
<dbReference type="PANTHER" id="PTHR11102:SF160">
    <property type="entry name" value="ERAD-ASSOCIATED E3 UBIQUITIN-PROTEIN LIGASE COMPONENT HRD3"/>
    <property type="match status" value="1"/>
</dbReference>
<evidence type="ECO:0000313" key="2">
    <source>
        <dbReference type="EMBL" id="SDC22409.1"/>
    </source>
</evidence>
<dbReference type="SMART" id="SM00671">
    <property type="entry name" value="SEL1"/>
    <property type="match status" value="2"/>
</dbReference>
<feature type="region of interest" description="Disordered" evidence="1">
    <location>
        <begin position="1"/>
        <end position="25"/>
    </location>
</feature>
<dbReference type="Pfam" id="PF08238">
    <property type="entry name" value="Sel1"/>
    <property type="match status" value="2"/>
</dbReference>
<feature type="compositionally biased region" description="Basic and acidic residues" evidence="1">
    <location>
        <begin position="69"/>
        <end position="86"/>
    </location>
</feature>
<reference evidence="2 3" key="1">
    <citation type="submission" date="2016-10" db="EMBL/GenBank/DDBJ databases">
        <authorList>
            <person name="de Groot N.N."/>
        </authorList>
    </citation>
    <scope>NUCLEOTIDE SEQUENCE [LARGE SCALE GENOMIC DNA]</scope>
    <source>
        <strain evidence="2 3">DSM 16619</strain>
    </source>
</reference>
<accession>A0A1G6JUF8</accession>
<evidence type="ECO:0000256" key="1">
    <source>
        <dbReference type="SAM" id="MobiDB-lite"/>
    </source>
</evidence>
<dbReference type="PANTHER" id="PTHR11102">
    <property type="entry name" value="SEL-1-LIKE PROTEIN"/>
    <property type="match status" value="1"/>
</dbReference>
<evidence type="ECO:0000313" key="3">
    <source>
        <dbReference type="Proteomes" id="UP000198781"/>
    </source>
</evidence>
<dbReference type="Proteomes" id="UP000198781">
    <property type="component" value="Unassembled WGS sequence"/>
</dbReference>
<protein>
    <recommendedName>
        <fullName evidence="4">Sel1 repeat-containing protein</fullName>
    </recommendedName>
</protein>
<dbReference type="InterPro" id="IPR050767">
    <property type="entry name" value="Sel1_AlgK"/>
</dbReference>
<dbReference type="SUPFAM" id="SSF81901">
    <property type="entry name" value="HCP-like"/>
    <property type="match status" value="1"/>
</dbReference>
<dbReference type="InterPro" id="IPR006597">
    <property type="entry name" value="Sel1-like"/>
</dbReference>
<gene>
    <name evidence="2" type="ORF">SAMN05192589_101486</name>
</gene>
<dbReference type="Gene3D" id="1.25.40.10">
    <property type="entry name" value="Tetratricopeptide repeat domain"/>
    <property type="match status" value="1"/>
</dbReference>
<name>A0A1G6JUF8_9BURK</name>
<dbReference type="STRING" id="187868.SAMN05192589_101486"/>
<dbReference type="RefSeq" id="WP_092739886.1">
    <property type="nucleotide sequence ID" value="NZ_FMZC01000001.1"/>
</dbReference>
<organism evidence="2 3">
    <name type="scientific">Paracidovorax valerianellae</name>
    <dbReference type="NCBI Taxonomy" id="187868"/>
    <lineage>
        <taxon>Bacteria</taxon>
        <taxon>Pseudomonadati</taxon>
        <taxon>Pseudomonadota</taxon>
        <taxon>Betaproteobacteria</taxon>
        <taxon>Burkholderiales</taxon>
        <taxon>Comamonadaceae</taxon>
        <taxon>Paracidovorax</taxon>
    </lineage>
</organism>
<dbReference type="OrthoDB" id="8991911at2"/>
<dbReference type="EMBL" id="FMZC01000001">
    <property type="protein sequence ID" value="SDC22409.1"/>
    <property type="molecule type" value="Genomic_DNA"/>
</dbReference>
<dbReference type="InterPro" id="IPR011990">
    <property type="entry name" value="TPR-like_helical_dom_sf"/>
</dbReference>
<feature type="region of interest" description="Disordered" evidence="1">
    <location>
        <begin position="55"/>
        <end position="87"/>
    </location>
</feature>
<proteinExistence type="predicted"/>
<keyword evidence="3" id="KW-1185">Reference proteome</keyword>
<dbReference type="AlphaFoldDB" id="A0A1G6JUF8"/>